<dbReference type="OrthoDB" id="5030973at2759"/>
<proteinExistence type="predicted"/>
<evidence type="ECO:0000313" key="1">
    <source>
        <dbReference type="EMBL" id="ROV90468.1"/>
    </source>
</evidence>
<dbReference type="EMBL" id="LJZO01000050">
    <property type="protein sequence ID" value="ROV90468.1"/>
    <property type="molecule type" value="Genomic_DNA"/>
</dbReference>
<reference evidence="1 2" key="1">
    <citation type="submission" date="2015-09" db="EMBL/GenBank/DDBJ databases">
        <title>Host preference determinants of Valsa canker pathogens revealed by comparative genomics.</title>
        <authorList>
            <person name="Yin Z."/>
            <person name="Huang L."/>
        </authorList>
    </citation>
    <scope>NUCLEOTIDE SEQUENCE [LARGE SCALE GENOMIC DNA]</scope>
    <source>
        <strain evidence="1 2">YSFL</strain>
    </source>
</reference>
<organism evidence="1 2">
    <name type="scientific">Cytospora chrysosperma</name>
    <name type="common">Cytospora canker fungus</name>
    <name type="synonym">Sphaeria chrysosperma</name>
    <dbReference type="NCBI Taxonomy" id="252740"/>
    <lineage>
        <taxon>Eukaryota</taxon>
        <taxon>Fungi</taxon>
        <taxon>Dikarya</taxon>
        <taxon>Ascomycota</taxon>
        <taxon>Pezizomycotina</taxon>
        <taxon>Sordariomycetes</taxon>
        <taxon>Sordariomycetidae</taxon>
        <taxon>Diaporthales</taxon>
        <taxon>Cytosporaceae</taxon>
        <taxon>Cytospora</taxon>
    </lineage>
</organism>
<comment type="caution">
    <text evidence="1">The sequence shown here is derived from an EMBL/GenBank/DDBJ whole genome shotgun (WGS) entry which is preliminary data.</text>
</comment>
<evidence type="ECO:0000313" key="2">
    <source>
        <dbReference type="Proteomes" id="UP000284375"/>
    </source>
</evidence>
<name>A0A423VHT0_CYTCH</name>
<dbReference type="Proteomes" id="UP000284375">
    <property type="component" value="Unassembled WGS sequence"/>
</dbReference>
<keyword evidence="2" id="KW-1185">Reference proteome</keyword>
<gene>
    <name evidence="1" type="ORF">VSDG_08441</name>
</gene>
<dbReference type="AlphaFoldDB" id="A0A423VHT0"/>
<protein>
    <submittedName>
        <fullName evidence="1">Uncharacterized protein</fullName>
    </submittedName>
</protein>
<accession>A0A423VHT0</accession>
<sequence>METVGLALHRQFEEGLAKAVKNQLEKERSMQNQMLCNVQGYDRWAKAHQLDIEEMPGRTDIVSNTS</sequence>